<reference evidence="2" key="1">
    <citation type="submission" date="2023-10" db="EMBL/GenBank/DDBJ databases">
        <title>Genome assembly of Pristionchus species.</title>
        <authorList>
            <person name="Yoshida K."/>
            <person name="Sommer R.J."/>
        </authorList>
    </citation>
    <scope>NUCLEOTIDE SEQUENCE</scope>
    <source>
        <strain evidence="2">RS5133</strain>
    </source>
</reference>
<evidence type="ECO:0000256" key="1">
    <source>
        <dbReference type="SAM" id="SignalP"/>
    </source>
</evidence>
<keyword evidence="3" id="KW-1185">Reference proteome</keyword>
<comment type="caution">
    <text evidence="2">The sequence shown here is derived from an EMBL/GenBank/DDBJ whole genome shotgun (WGS) entry which is preliminary data.</text>
</comment>
<feature type="signal peptide" evidence="1">
    <location>
        <begin position="1"/>
        <end position="16"/>
    </location>
</feature>
<sequence length="223" mass="25020">MRVPSLLLLFLPLCLPKEHRYTFMGKVNCPIKEATTVTIQILQPTANFVSYDTLKTISLGFKYFATFSISAMVDIPEEGGTVTLSAYHSCYGHPRLPHNDTIVDNYMFYHNTSLAAAENATGLVKVNILSGQTLVHHFTPPAANVVYTGYISLHTAHFVFVKSIQELEFEEYASEEYYDEFDENDLEEVTDQPVTPLNSAPSSLQTPLLFILLRSLLTFAARL</sequence>
<dbReference type="AlphaFoldDB" id="A0AAV5WTV5"/>
<accession>A0AAV5WTV5</accession>
<dbReference type="EMBL" id="BTSY01000007">
    <property type="protein sequence ID" value="GMT35614.1"/>
    <property type="molecule type" value="Genomic_DNA"/>
</dbReference>
<gene>
    <name evidence="2" type="ORF">PFISCL1PPCAC_26911</name>
</gene>
<keyword evidence="1" id="KW-0732">Signal</keyword>
<dbReference type="Proteomes" id="UP001432322">
    <property type="component" value="Unassembled WGS sequence"/>
</dbReference>
<proteinExistence type="predicted"/>
<protein>
    <submittedName>
        <fullName evidence="2">Uncharacterized protein</fullName>
    </submittedName>
</protein>
<organism evidence="2 3">
    <name type="scientific">Pristionchus fissidentatus</name>
    <dbReference type="NCBI Taxonomy" id="1538716"/>
    <lineage>
        <taxon>Eukaryota</taxon>
        <taxon>Metazoa</taxon>
        <taxon>Ecdysozoa</taxon>
        <taxon>Nematoda</taxon>
        <taxon>Chromadorea</taxon>
        <taxon>Rhabditida</taxon>
        <taxon>Rhabditina</taxon>
        <taxon>Diplogasteromorpha</taxon>
        <taxon>Diplogasteroidea</taxon>
        <taxon>Neodiplogasteridae</taxon>
        <taxon>Pristionchus</taxon>
    </lineage>
</organism>
<feature type="chain" id="PRO_5043484492" evidence="1">
    <location>
        <begin position="17"/>
        <end position="223"/>
    </location>
</feature>
<name>A0AAV5WTV5_9BILA</name>
<evidence type="ECO:0000313" key="3">
    <source>
        <dbReference type="Proteomes" id="UP001432322"/>
    </source>
</evidence>
<evidence type="ECO:0000313" key="2">
    <source>
        <dbReference type="EMBL" id="GMT35614.1"/>
    </source>
</evidence>